<dbReference type="RefSeq" id="WP_092634225.1">
    <property type="nucleotide sequence ID" value="NZ_FNQT01000002.1"/>
</dbReference>
<gene>
    <name evidence="1" type="ORF">SAMN04488065_1879</name>
</gene>
<keyword evidence="2" id="KW-1185">Reference proteome</keyword>
<dbReference type="OrthoDB" id="201052at2157"/>
<evidence type="ECO:0000313" key="2">
    <source>
        <dbReference type="Proteomes" id="UP000236755"/>
    </source>
</evidence>
<sequence>MSDREAELRQLVAELREHEAIDDAFLAKSFTDRLVIVDVGDGDEMPATVVDRLADHDVRERDETDGVGGSFPSDVGDATRHHFVDVQTRGAHQSYVVDGYGSL</sequence>
<dbReference type="AlphaFoldDB" id="A0A1H3YH22"/>
<dbReference type="Proteomes" id="UP000236755">
    <property type="component" value="Unassembled WGS sequence"/>
</dbReference>
<reference evidence="1 2" key="1">
    <citation type="submission" date="2016-10" db="EMBL/GenBank/DDBJ databases">
        <authorList>
            <person name="de Groot N.N."/>
        </authorList>
    </citation>
    <scope>NUCLEOTIDE SEQUENCE [LARGE SCALE GENOMIC DNA]</scope>
    <source>
        <strain evidence="1 2">CGMCC 1.8712</strain>
    </source>
</reference>
<evidence type="ECO:0000313" key="1">
    <source>
        <dbReference type="EMBL" id="SEA10847.1"/>
    </source>
</evidence>
<protein>
    <submittedName>
        <fullName evidence="1">Uncharacterized protein</fullName>
    </submittedName>
</protein>
<accession>A0A1H3YH22</accession>
<organism evidence="1 2">
    <name type="scientific">Haloplanus vescus</name>
    <dbReference type="NCBI Taxonomy" id="555874"/>
    <lineage>
        <taxon>Archaea</taxon>
        <taxon>Methanobacteriati</taxon>
        <taxon>Methanobacteriota</taxon>
        <taxon>Stenosarchaea group</taxon>
        <taxon>Halobacteria</taxon>
        <taxon>Halobacteriales</taxon>
        <taxon>Haloferacaceae</taxon>
        <taxon>Haloplanus</taxon>
    </lineage>
</organism>
<name>A0A1H3YH22_9EURY</name>
<proteinExistence type="predicted"/>
<dbReference type="EMBL" id="FNQT01000002">
    <property type="protein sequence ID" value="SEA10847.1"/>
    <property type="molecule type" value="Genomic_DNA"/>
</dbReference>